<feature type="compositionally biased region" description="Polar residues" evidence="1">
    <location>
        <begin position="479"/>
        <end position="488"/>
    </location>
</feature>
<dbReference type="PANTHER" id="PTHR36373:SF1">
    <property type="entry name" value="EXPRESSED PROTEIN"/>
    <property type="match status" value="1"/>
</dbReference>
<feature type="compositionally biased region" description="Polar residues" evidence="1">
    <location>
        <begin position="191"/>
        <end position="202"/>
    </location>
</feature>
<dbReference type="OrthoDB" id="1924112at2759"/>
<dbReference type="Proteomes" id="UP000886520">
    <property type="component" value="Chromosome 16"/>
</dbReference>
<organism evidence="2 3">
    <name type="scientific">Adiantum capillus-veneris</name>
    <name type="common">Maidenhair fern</name>
    <dbReference type="NCBI Taxonomy" id="13818"/>
    <lineage>
        <taxon>Eukaryota</taxon>
        <taxon>Viridiplantae</taxon>
        <taxon>Streptophyta</taxon>
        <taxon>Embryophyta</taxon>
        <taxon>Tracheophyta</taxon>
        <taxon>Polypodiopsida</taxon>
        <taxon>Polypodiidae</taxon>
        <taxon>Polypodiales</taxon>
        <taxon>Pteridineae</taxon>
        <taxon>Pteridaceae</taxon>
        <taxon>Vittarioideae</taxon>
        <taxon>Adiantum</taxon>
    </lineage>
</organism>
<proteinExistence type="predicted"/>
<feature type="region of interest" description="Disordered" evidence="1">
    <location>
        <begin position="470"/>
        <end position="491"/>
    </location>
</feature>
<reference evidence="2" key="1">
    <citation type="submission" date="2021-01" db="EMBL/GenBank/DDBJ databases">
        <title>Adiantum capillus-veneris genome.</title>
        <authorList>
            <person name="Fang Y."/>
            <person name="Liao Q."/>
        </authorList>
    </citation>
    <scope>NUCLEOTIDE SEQUENCE</scope>
    <source>
        <strain evidence="2">H3</strain>
        <tissue evidence="2">Leaf</tissue>
    </source>
</reference>
<protein>
    <submittedName>
        <fullName evidence="2">Uncharacterized protein</fullName>
    </submittedName>
</protein>
<accession>A0A9D4ZAQ8</accession>
<keyword evidence="3" id="KW-1185">Reference proteome</keyword>
<dbReference type="EMBL" id="JABFUD020000016">
    <property type="protein sequence ID" value="KAI5068528.1"/>
    <property type="molecule type" value="Genomic_DNA"/>
</dbReference>
<dbReference type="AlphaFoldDB" id="A0A9D4ZAQ8"/>
<name>A0A9D4ZAQ8_ADICA</name>
<gene>
    <name evidence="2" type="ORF">GOP47_0016873</name>
</gene>
<dbReference type="PANTHER" id="PTHR36373">
    <property type="entry name" value="EXPRESSED PROTEIN"/>
    <property type="match status" value="1"/>
</dbReference>
<comment type="caution">
    <text evidence="2">The sequence shown here is derived from an EMBL/GenBank/DDBJ whole genome shotgun (WGS) entry which is preliminary data.</text>
</comment>
<evidence type="ECO:0000313" key="3">
    <source>
        <dbReference type="Proteomes" id="UP000886520"/>
    </source>
</evidence>
<feature type="region of interest" description="Disordered" evidence="1">
    <location>
        <begin position="150"/>
        <end position="202"/>
    </location>
</feature>
<sequence>MDCFPLDWKCIDGSFEKDDFYETIQAPKWIDFSAPLQPVDDHAWFCGRVGCTHEKKFALQVINQERRISTQASNEPALVVVSVAIPTARIGISNNGRPRRVFSSSLSSLASLRATYARDKVAYHRDKVAYRTQLPLPSIEECKGVSAKSVRRQLQESENENPNRTCKGEEGALKKSSLLRGAEAKEKKSKISTASSRNLSEQISLSQTGPMLEARTFVFGERNATHAKSMFNRGFRKDATSVSASVSGAKSLKGRGMDTISLLQPTARNSHLTNSSVMPLRKSTTKARHLNSSVVGGAGACKPRKLTKDVKVAVNSHACIKISDCKEEATSKQLCNTLKGNKHNVYASLPLKFQELQHNKREIQIKRDVEGCGASTQKQHTQREEPKECVCGVSSLAPLVVLEQEGHSAVQTISNSLLGGEDEGVSNDFQTREEDSIQNTLETFLENLRLSSHEEEAKLYVENCTSKQRLGRKDLAESPEQSTKQDFVNEQDPTDCTTVKFHGNDNVHPLYKEIVGEHDQESALEQEMEQSMRCSSFSEVVSSLNGMEMAALQTTSNVVIADNSDQIASTNKVEVNAIINQKQGLKVMKDGQRCRGTKRKSSELNLRIKHATRDHRRETQMVPLLSQPTKQSVATAKLHVMACGSKDSWKMKTTIAPFRLRTEERGALRGLKLAKKEPRAPLARDSMHCALRMPTFGHPFRPQRSLKKLTIPKEPKFLPSKARIESRPLN</sequence>
<evidence type="ECO:0000313" key="2">
    <source>
        <dbReference type="EMBL" id="KAI5068528.1"/>
    </source>
</evidence>
<evidence type="ECO:0000256" key="1">
    <source>
        <dbReference type="SAM" id="MobiDB-lite"/>
    </source>
</evidence>